<protein>
    <submittedName>
        <fullName evidence="2">Uncharacterized protein YbjT (DUF2867 family)</fullName>
    </submittedName>
</protein>
<comment type="caution">
    <text evidence="2">The sequence shown here is derived from an EMBL/GenBank/DDBJ whole genome shotgun (WGS) entry which is preliminary data.</text>
</comment>
<sequence>MFVVIGAGGTVGREVVAGLRSGGRAVRAFVRDAGRVRFGPGVEVAVGDLGRPETVRAALDGAEGVFVLSAGPDAAAQEAVVAEEVRRCRVGRVVKVSSVAADGPALGSYGRAHAEAEQAFARTGAEFTALRPAAFMSNVLQWRASIAAEGTVYQTYGHIPRAVVDPADVAAAAVVCLTTAGHGGRVHRLTGPEALTSPQQAARVARLLGRPLTYVEAPREAAAEAMAAGGLPAGFAAGLLDAQADPDPRRGGLPLPTVRSLTGREPNGFDAWLSRHRHLFETG</sequence>
<dbReference type="Proteomes" id="UP000582643">
    <property type="component" value="Unassembled WGS sequence"/>
</dbReference>
<proteinExistence type="predicted"/>
<organism evidence="2 3">
    <name type="scientific">Streptomyces nymphaeiformis</name>
    <dbReference type="NCBI Taxonomy" id="2663842"/>
    <lineage>
        <taxon>Bacteria</taxon>
        <taxon>Bacillati</taxon>
        <taxon>Actinomycetota</taxon>
        <taxon>Actinomycetes</taxon>
        <taxon>Kitasatosporales</taxon>
        <taxon>Streptomycetaceae</taxon>
        <taxon>Streptomyces</taxon>
    </lineage>
</organism>
<dbReference type="InterPro" id="IPR036291">
    <property type="entry name" value="NAD(P)-bd_dom_sf"/>
</dbReference>
<dbReference type="InterPro" id="IPR016040">
    <property type="entry name" value="NAD(P)-bd_dom"/>
</dbReference>
<dbReference type="AlphaFoldDB" id="A0A7W7U8S6"/>
<feature type="domain" description="NAD(P)-binding" evidence="1">
    <location>
        <begin position="6"/>
        <end position="178"/>
    </location>
</feature>
<dbReference type="RefSeq" id="WP_116157692.1">
    <property type="nucleotide sequence ID" value="NZ_JACHJY010000016.1"/>
</dbReference>
<dbReference type="Gene3D" id="3.40.50.720">
    <property type="entry name" value="NAD(P)-binding Rossmann-like Domain"/>
    <property type="match status" value="1"/>
</dbReference>
<keyword evidence="3" id="KW-1185">Reference proteome</keyword>
<name>A0A7W7U8S6_9ACTN</name>
<reference evidence="2 3" key="1">
    <citation type="submission" date="2020-08" db="EMBL/GenBank/DDBJ databases">
        <title>Genomic Encyclopedia of Type Strains, Phase III (KMG-III): the genomes of soil and plant-associated and newly described type strains.</title>
        <authorList>
            <person name="Whitman W."/>
        </authorList>
    </citation>
    <scope>NUCLEOTIDE SEQUENCE [LARGE SCALE GENOMIC DNA]</scope>
    <source>
        <strain evidence="2 3">SFB5A</strain>
    </source>
</reference>
<evidence type="ECO:0000313" key="3">
    <source>
        <dbReference type="Proteomes" id="UP000582643"/>
    </source>
</evidence>
<gene>
    <name evidence="2" type="ORF">GGE06_008038</name>
</gene>
<dbReference type="PANTHER" id="PTHR43162:SF1">
    <property type="entry name" value="PRESTALK A DIFFERENTIATION PROTEIN A"/>
    <property type="match status" value="1"/>
</dbReference>
<accession>A0A7W7U8S6</accession>
<evidence type="ECO:0000313" key="2">
    <source>
        <dbReference type="EMBL" id="MBB4987066.1"/>
    </source>
</evidence>
<evidence type="ECO:0000259" key="1">
    <source>
        <dbReference type="Pfam" id="PF13460"/>
    </source>
</evidence>
<dbReference type="SUPFAM" id="SSF51735">
    <property type="entry name" value="NAD(P)-binding Rossmann-fold domains"/>
    <property type="match status" value="1"/>
</dbReference>
<dbReference type="PANTHER" id="PTHR43162">
    <property type="match status" value="1"/>
</dbReference>
<dbReference type="Pfam" id="PF13460">
    <property type="entry name" value="NAD_binding_10"/>
    <property type="match status" value="1"/>
</dbReference>
<dbReference type="Gene3D" id="3.90.25.10">
    <property type="entry name" value="UDP-galactose 4-epimerase, domain 1"/>
    <property type="match status" value="1"/>
</dbReference>
<dbReference type="InterPro" id="IPR051604">
    <property type="entry name" value="Ergot_Alk_Oxidoreductase"/>
</dbReference>
<dbReference type="EMBL" id="JACHJY010000016">
    <property type="protein sequence ID" value="MBB4987066.1"/>
    <property type="molecule type" value="Genomic_DNA"/>
</dbReference>